<reference evidence="2" key="1">
    <citation type="submission" date="2021-01" db="EMBL/GenBank/DDBJ databases">
        <authorList>
            <person name="Zahm M."/>
            <person name="Roques C."/>
            <person name="Cabau C."/>
            <person name="Klopp C."/>
            <person name="Donnadieu C."/>
            <person name="Jouanno E."/>
            <person name="Lampietro C."/>
            <person name="Louis A."/>
            <person name="Herpin A."/>
            <person name="Echchiki A."/>
            <person name="Berthelot C."/>
            <person name="Parey E."/>
            <person name="Roest-Crollius H."/>
            <person name="Braasch I."/>
            <person name="Postlethwait J."/>
            <person name="Bobe J."/>
            <person name="Montfort J."/>
            <person name="Bouchez O."/>
            <person name="Begum T."/>
            <person name="Mejri S."/>
            <person name="Adams A."/>
            <person name="Chen W.-J."/>
            <person name="Guiguen Y."/>
        </authorList>
    </citation>
    <scope>NUCLEOTIDE SEQUENCE</scope>
    <source>
        <strain evidence="2">YG-15Mar2019-1</strain>
        <tissue evidence="2">Brain</tissue>
    </source>
</reference>
<dbReference type="Proteomes" id="UP001046870">
    <property type="component" value="Chromosome 8"/>
</dbReference>
<proteinExistence type="predicted"/>
<gene>
    <name evidence="2" type="ORF">MATL_G00109910</name>
</gene>
<protein>
    <submittedName>
        <fullName evidence="2">Uncharacterized protein</fullName>
    </submittedName>
</protein>
<dbReference type="OrthoDB" id="8893791at2759"/>
<keyword evidence="3" id="KW-1185">Reference proteome</keyword>
<comment type="caution">
    <text evidence="2">The sequence shown here is derived from an EMBL/GenBank/DDBJ whole genome shotgun (WGS) entry which is preliminary data.</text>
</comment>
<name>A0A9D3PZN9_MEGAT</name>
<evidence type="ECO:0000256" key="1">
    <source>
        <dbReference type="SAM" id="MobiDB-lite"/>
    </source>
</evidence>
<dbReference type="EMBL" id="JAFDVH010000008">
    <property type="protein sequence ID" value="KAG7472551.1"/>
    <property type="molecule type" value="Genomic_DNA"/>
</dbReference>
<dbReference type="AlphaFoldDB" id="A0A9D3PZN9"/>
<sequence>MTTKPNMPSEGTQHVDGPQPCMDTFEIYVPKDADVMSVPAQTLPPTIMKKMGPFSAPTSPDASSVMVTCISPVVVREKGSHARIPVGSSDGARARLTTAATSYASPSVGTKGQCWLPVACSNLKAFKVLREFMSQDSCCPQDAGEEEEVTACSPAPLLHGRPLCFSQDSIIIHRGRIFLSIMKAGPGQKREEQSHTPEALPQQPASCTLEGRETVSDSSKPPSPPHKLQPTHSSPLAERAPGLRALEQRFGITRKVQVTLPKLPDPTLKRLRTAGQVRSGNQKLIGQLCNVAEQQKSSLKSRSLQYAAEFDFEQSAREEKISRIRARLREKEAALRNLRPPV</sequence>
<accession>A0A9D3PZN9</accession>
<evidence type="ECO:0000313" key="2">
    <source>
        <dbReference type="EMBL" id="KAG7472551.1"/>
    </source>
</evidence>
<organism evidence="2 3">
    <name type="scientific">Megalops atlanticus</name>
    <name type="common">Tarpon</name>
    <name type="synonym">Clupea gigantea</name>
    <dbReference type="NCBI Taxonomy" id="7932"/>
    <lineage>
        <taxon>Eukaryota</taxon>
        <taxon>Metazoa</taxon>
        <taxon>Chordata</taxon>
        <taxon>Craniata</taxon>
        <taxon>Vertebrata</taxon>
        <taxon>Euteleostomi</taxon>
        <taxon>Actinopterygii</taxon>
        <taxon>Neopterygii</taxon>
        <taxon>Teleostei</taxon>
        <taxon>Elopiformes</taxon>
        <taxon>Megalopidae</taxon>
        <taxon>Megalops</taxon>
    </lineage>
</organism>
<evidence type="ECO:0000313" key="3">
    <source>
        <dbReference type="Proteomes" id="UP001046870"/>
    </source>
</evidence>
<feature type="region of interest" description="Disordered" evidence="1">
    <location>
        <begin position="185"/>
        <end position="239"/>
    </location>
</feature>